<dbReference type="SMART" id="SM00895">
    <property type="entry name" value="FCD"/>
    <property type="match status" value="1"/>
</dbReference>
<dbReference type="Pfam" id="PF07729">
    <property type="entry name" value="FCD"/>
    <property type="match status" value="1"/>
</dbReference>
<dbReference type="STRING" id="211114.SAMN04489726_0433"/>
<evidence type="ECO:0000313" key="6">
    <source>
        <dbReference type="Proteomes" id="UP000183376"/>
    </source>
</evidence>
<dbReference type="PANTHER" id="PTHR43537:SF24">
    <property type="entry name" value="GLUCONATE OPERON TRANSCRIPTIONAL REPRESSOR"/>
    <property type="match status" value="1"/>
</dbReference>
<sequence>MNIDHTVFRPVRSGNAFEEAVERILQAIKLGIVPTGERLPPERELATRLGVSRMTLREAIRALQQAGYVESRRGRFGGTFVAYRASAAPHDPDALAKVVASMSTDLDDVLTYRCVLEVGAARAAAARTLTAQERDHLVTIQAEVEGSDEGTHRQLDSRLHLAVAEITGSPSLAAAVADNRMRVNELLDAIPLLQHNIEHSHTQHRGIVQAILSGNAERAATAMAEHLEGTAALLRGFLS</sequence>
<evidence type="ECO:0000313" key="5">
    <source>
        <dbReference type="EMBL" id="SDM22023.1"/>
    </source>
</evidence>
<dbReference type="InterPro" id="IPR011711">
    <property type="entry name" value="GntR_C"/>
</dbReference>
<reference evidence="5 6" key="1">
    <citation type="submission" date="2016-10" db="EMBL/GenBank/DDBJ databases">
        <authorList>
            <person name="de Groot N.N."/>
        </authorList>
    </citation>
    <scope>NUCLEOTIDE SEQUENCE [LARGE SCALE GENOMIC DNA]</scope>
    <source>
        <strain evidence="5 6">DSM 44149</strain>
    </source>
</reference>
<dbReference type="GO" id="GO:0003677">
    <property type="term" value="F:DNA binding"/>
    <property type="evidence" value="ECO:0007669"/>
    <property type="project" value="UniProtKB-KW"/>
</dbReference>
<dbReference type="Proteomes" id="UP000183376">
    <property type="component" value="Chromosome I"/>
</dbReference>
<dbReference type="PANTHER" id="PTHR43537">
    <property type="entry name" value="TRANSCRIPTIONAL REGULATOR, GNTR FAMILY"/>
    <property type="match status" value="1"/>
</dbReference>
<name>A0A1G9RFP1_ALLAB</name>
<dbReference type="PROSITE" id="PS50949">
    <property type="entry name" value="HTH_GNTR"/>
    <property type="match status" value="1"/>
</dbReference>
<gene>
    <name evidence="5" type="ORF">SAMN04489726_0433</name>
</gene>
<dbReference type="EMBL" id="LT629701">
    <property type="protein sequence ID" value="SDM22023.1"/>
    <property type="molecule type" value="Genomic_DNA"/>
</dbReference>
<dbReference type="Pfam" id="PF00392">
    <property type="entry name" value="GntR"/>
    <property type="match status" value="1"/>
</dbReference>
<keyword evidence="2 5" id="KW-0238">DNA-binding</keyword>
<dbReference type="SMART" id="SM00345">
    <property type="entry name" value="HTH_GNTR"/>
    <property type="match status" value="1"/>
</dbReference>
<evidence type="ECO:0000256" key="1">
    <source>
        <dbReference type="ARBA" id="ARBA00023015"/>
    </source>
</evidence>
<dbReference type="InterPro" id="IPR000524">
    <property type="entry name" value="Tscrpt_reg_HTH_GntR"/>
</dbReference>
<evidence type="ECO:0000256" key="2">
    <source>
        <dbReference type="ARBA" id="ARBA00023125"/>
    </source>
</evidence>
<organism evidence="5 6">
    <name type="scientific">Allokutzneria albata</name>
    <name type="common">Kibdelosporangium albatum</name>
    <dbReference type="NCBI Taxonomy" id="211114"/>
    <lineage>
        <taxon>Bacteria</taxon>
        <taxon>Bacillati</taxon>
        <taxon>Actinomycetota</taxon>
        <taxon>Actinomycetes</taxon>
        <taxon>Pseudonocardiales</taxon>
        <taxon>Pseudonocardiaceae</taxon>
        <taxon>Allokutzneria</taxon>
    </lineage>
</organism>
<dbReference type="Gene3D" id="1.10.10.10">
    <property type="entry name" value="Winged helix-like DNA-binding domain superfamily/Winged helix DNA-binding domain"/>
    <property type="match status" value="1"/>
</dbReference>
<feature type="domain" description="HTH gntR-type" evidence="4">
    <location>
        <begin position="14"/>
        <end position="84"/>
    </location>
</feature>
<dbReference type="InterPro" id="IPR008920">
    <property type="entry name" value="TF_FadR/GntR_C"/>
</dbReference>
<evidence type="ECO:0000259" key="4">
    <source>
        <dbReference type="PROSITE" id="PS50949"/>
    </source>
</evidence>
<dbReference type="InterPro" id="IPR036390">
    <property type="entry name" value="WH_DNA-bd_sf"/>
</dbReference>
<dbReference type="AlphaFoldDB" id="A0A1G9RFP1"/>
<evidence type="ECO:0000256" key="3">
    <source>
        <dbReference type="ARBA" id="ARBA00023163"/>
    </source>
</evidence>
<keyword evidence="6" id="KW-1185">Reference proteome</keyword>
<keyword evidence="1" id="KW-0805">Transcription regulation</keyword>
<dbReference type="OrthoDB" id="9784718at2"/>
<dbReference type="CDD" id="cd07377">
    <property type="entry name" value="WHTH_GntR"/>
    <property type="match status" value="1"/>
</dbReference>
<dbReference type="SUPFAM" id="SSF46785">
    <property type="entry name" value="Winged helix' DNA-binding domain"/>
    <property type="match status" value="1"/>
</dbReference>
<dbReference type="InterPro" id="IPR036388">
    <property type="entry name" value="WH-like_DNA-bd_sf"/>
</dbReference>
<dbReference type="Gene3D" id="1.20.120.530">
    <property type="entry name" value="GntR ligand-binding domain-like"/>
    <property type="match status" value="1"/>
</dbReference>
<protein>
    <submittedName>
        <fullName evidence="5">DNA-binding transcriptional regulator, FadR family</fullName>
    </submittedName>
</protein>
<dbReference type="RefSeq" id="WP_030429132.1">
    <property type="nucleotide sequence ID" value="NZ_JOEF01000006.1"/>
</dbReference>
<dbReference type="PRINTS" id="PR00035">
    <property type="entry name" value="HTHGNTR"/>
</dbReference>
<accession>A0A1G9RFP1</accession>
<dbReference type="GO" id="GO:0003700">
    <property type="term" value="F:DNA-binding transcription factor activity"/>
    <property type="evidence" value="ECO:0007669"/>
    <property type="project" value="InterPro"/>
</dbReference>
<dbReference type="eggNOG" id="COG2186">
    <property type="taxonomic scope" value="Bacteria"/>
</dbReference>
<dbReference type="SUPFAM" id="SSF48008">
    <property type="entry name" value="GntR ligand-binding domain-like"/>
    <property type="match status" value="1"/>
</dbReference>
<proteinExistence type="predicted"/>
<keyword evidence="3" id="KW-0804">Transcription</keyword>